<evidence type="ECO:0000259" key="5">
    <source>
        <dbReference type="PROSITE" id="PS50865"/>
    </source>
</evidence>
<feature type="domain" description="MYND-type" evidence="5">
    <location>
        <begin position="253"/>
        <end position="291"/>
    </location>
</feature>
<feature type="domain" description="MYND-type" evidence="5">
    <location>
        <begin position="185"/>
        <end position="223"/>
    </location>
</feature>
<evidence type="ECO:0000256" key="3">
    <source>
        <dbReference type="ARBA" id="ARBA00022833"/>
    </source>
</evidence>
<keyword evidence="3" id="KW-0862">Zinc</keyword>
<dbReference type="Pfam" id="PF01753">
    <property type="entry name" value="zf-MYND"/>
    <property type="match status" value="2"/>
</dbReference>
<keyword evidence="1" id="KW-0479">Metal-binding</keyword>
<dbReference type="GO" id="GO:0008270">
    <property type="term" value="F:zinc ion binding"/>
    <property type="evidence" value="ECO:0007669"/>
    <property type="project" value="UniProtKB-KW"/>
</dbReference>
<dbReference type="PANTHER" id="PTHR10237">
    <property type="entry name" value="DEFORMED EPIDERMAL AUTOREGULATORY FACTOR 1 HOMOLOG SUPPRESSIN"/>
    <property type="match status" value="1"/>
</dbReference>
<sequence length="296" mass="33370">MDPALLFAGSGLEPTTHLAGLVESESFYKNRRPVPDVTTSMNEEALKRALALPSNCFEPWTLSFNEGDQGCFQLAAVHQEPFGGQTKLFLARNMSSVSHTKPSKERVVQFLLESMIAPKLPRITGDPHRPRMILVAYRLKYAFSYIEECMGRISVPCVLEAKDQAKVHAAAENNHYKGRNCTYSCEKCCRSDVPLSKCQRCQDVYYCGRACQKADWKLHKSSCLKATKSQPETRESTANRGAQEDKEDRSHCCVKCNRSDVPMSRCTRCKNVFYCGRDCQKADWKAHKLNCSKTSS</sequence>
<proteinExistence type="predicted"/>
<evidence type="ECO:0000313" key="6">
    <source>
        <dbReference type="EMBL" id="CAE0623522.1"/>
    </source>
</evidence>
<evidence type="ECO:0000256" key="2">
    <source>
        <dbReference type="ARBA" id="ARBA00022771"/>
    </source>
</evidence>
<dbReference type="GO" id="GO:0005634">
    <property type="term" value="C:nucleus"/>
    <property type="evidence" value="ECO:0007669"/>
    <property type="project" value="TreeGrafter"/>
</dbReference>
<evidence type="ECO:0000256" key="4">
    <source>
        <dbReference type="PROSITE-ProRule" id="PRU00134"/>
    </source>
</evidence>
<dbReference type="GO" id="GO:0000981">
    <property type="term" value="F:DNA-binding transcription factor activity, RNA polymerase II-specific"/>
    <property type="evidence" value="ECO:0007669"/>
    <property type="project" value="TreeGrafter"/>
</dbReference>
<dbReference type="InterPro" id="IPR024119">
    <property type="entry name" value="TF_DEAF-1"/>
</dbReference>
<keyword evidence="2 4" id="KW-0863">Zinc-finger</keyword>
<dbReference type="PROSITE" id="PS50865">
    <property type="entry name" value="ZF_MYND_2"/>
    <property type="match status" value="2"/>
</dbReference>
<organism evidence="6">
    <name type="scientific">Heterosigma akashiwo</name>
    <name type="common">Chromophytic alga</name>
    <name type="synonym">Heterosigma carterae</name>
    <dbReference type="NCBI Taxonomy" id="2829"/>
    <lineage>
        <taxon>Eukaryota</taxon>
        <taxon>Sar</taxon>
        <taxon>Stramenopiles</taxon>
        <taxon>Ochrophyta</taxon>
        <taxon>Raphidophyceae</taxon>
        <taxon>Chattonellales</taxon>
        <taxon>Chattonellaceae</taxon>
        <taxon>Heterosigma</taxon>
    </lineage>
</organism>
<accession>A0A7S3US22</accession>
<protein>
    <recommendedName>
        <fullName evidence="5">MYND-type domain-containing protein</fullName>
    </recommendedName>
</protein>
<gene>
    <name evidence="6" type="ORF">HAKA00212_LOCUS2188</name>
</gene>
<dbReference type="AlphaFoldDB" id="A0A7S3US22"/>
<dbReference type="EMBL" id="HBIU01005667">
    <property type="protein sequence ID" value="CAE0623522.1"/>
    <property type="molecule type" value="Transcribed_RNA"/>
</dbReference>
<dbReference type="Gene3D" id="6.10.140.2220">
    <property type="match status" value="2"/>
</dbReference>
<dbReference type="InterPro" id="IPR002893">
    <property type="entry name" value="Znf_MYND"/>
</dbReference>
<dbReference type="PANTHER" id="PTHR10237:SF14">
    <property type="entry name" value="MYND-TYPE DOMAIN-CONTAINING PROTEIN"/>
    <property type="match status" value="1"/>
</dbReference>
<evidence type="ECO:0000256" key="1">
    <source>
        <dbReference type="ARBA" id="ARBA00022723"/>
    </source>
</evidence>
<dbReference type="SUPFAM" id="SSF144232">
    <property type="entry name" value="HIT/MYND zinc finger-like"/>
    <property type="match status" value="2"/>
</dbReference>
<name>A0A7S3US22_HETAK</name>
<reference evidence="6" key="1">
    <citation type="submission" date="2021-01" db="EMBL/GenBank/DDBJ databases">
        <authorList>
            <person name="Corre E."/>
            <person name="Pelletier E."/>
            <person name="Niang G."/>
            <person name="Scheremetjew M."/>
            <person name="Finn R."/>
            <person name="Kale V."/>
            <person name="Holt S."/>
            <person name="Cochrane G."/>
            <person name="Meng A."/>
            <person name="Brown T."/>
            <person name="Cohen L."/>
        </authorList>
    </citation>
    <scope>NUCLEOTIDE SEQUENCE</scope>
    <source>
        <strain evidence="6">CCMP3107</strain>
    </source>
</reference>